<dbReference type="Proteomes" id="UP001611383">
    <property type="component" value="Chromosome"/>
</dbReference>
<evidence type="ECO:0000313" key="2">
    <source>
        <dbReference type="EMBL" id="WNG47122.1"/>
    </source>
</evidence>
<name>A0ABY9WVU6_9BACT</name>
<feature type="domain" description="CHAT" evidence="1">
    <location>
        <begin position="83"/>
        <end position="346"/>
    </location>
</feature>
<gene>
    <name evidence="2" type="ORF">F0U60_25600</name>
</gene>
<dbReference type="EMBL" id="CP043494">
    <property type="protein sequence ID" value="WNG47122.1"/>
    <property type="molecule type" value="Genomic_DNA"/>
</dbReference>
<organism evidence="2 3">
    <name type="scientific">Archangium minus</name>
    <dbReference type="NCBI Taxonomy" id="83450"/>
    <lineage>
        <taxon>Bacteria</taxon>
        <taxon>Pseudomonadati</taxon>
        <taxon>Myxococcota</taxon>
        <taxon>Myxococcia</taxon>
        <taxon>Myxococcales</taxon>
        <taxon>Cystobacterineae</taxon>
        <taxon>Archangiaceae</taxon>
        <taxon>Archangium</taxon>
    </lineage>
</organism>
<keyword evidence="3" id="KW-1185">Reference proteome</keyword>
<dbReference type="InterPro" id="IPR024983">
    <property type="entry name" value="CHAT_dom"/>
</dbReference>
<reference evidence="2 3" key="1">
    <citation type="submission" date="2019-08" db="EMBL/GenBank/DDBJ databases">
        <title>Archangium and Cystobacter genomes.</title>
        <authorList>
            <person name="Chen I.-C.K."/>
            <person name="Wielgoss S."/>
        </authorList>
    </citation>
    <scope>NUCLEOTIDE SEQUENCE [LARGE SCALE GENOMIC DNA]</scope>
    <source>
        <strain evidence="2 3">Cbm 6</strain>
    </source>
</reference>
<dbReference type="Pfam" id="PF12770">
    <property type="entry name" value="CHAT"/>
    <property type="match status" value="1"/>
</dbReference>
<dbReference type="RefSeq" id="WP_395824387.1">
    <property type="nucleotide sequence ID" value="NZ_CP043494.1"/>
</dbReference>
<evidence type="ECO:0000259" key="1">
    <source>
        <dbReference type="Pfam" id="PF12770"/>
    </source>
</evidence>
<sequence>MFSLRVHLWRETISAGSWLEIDVERSGAELRVRALGSRHEQPGVHPLGAELTPDSLHALAGRVKAAAEKGRRLEPQLAQQVQALHGALFQGDIQGVLARLREAAAGGPVLLRLMLQETDLQSFPWEALCEPGKDFEFLGNSASLLPVRGVRSPEPWQPREVLGAVSLLAIAPLHPHALSQLQGTLHESLSSGEIEWLEPLTGSRARRAPLFERLRRQPEPHIIHFTGHAGLHEGWPVLRLADEEGEESWLPVELLAQQLHRSWGRGPLRLIVLDACEGASPGPLASAAELLARTAADAVVAYLWPVRMDVALRCSRAFYRALTRAAQQEGDVALSLNEARRSVLAELEGSAEAFSPVLYLRGRDPVLFDFKARRVLPPPSVATRQGTSPPSPVLAQLLEQPFSLVLGDRWEEESPILRDLRNRLQGELTQKTGDVPPELPLSTLAEHFALRIGHDELDYEFQDVFGQTDFMPPLVRLLARQLGAGVHITILRLPLLEQAIAEAHPELTLYVIQPSSRADRHAVIMRRQAGERRWERLREVPAALDTEREVVVLRLCSGYLPAHHFSRPLITEDDYLLGIRSLASLLPFELADSIQSVLSLRPILLVGLSQLSWCHRMLLYQLFGRRALMRGSVAILDPRTREKEVWEEGRGLPGETGVRALDSTDDELMEWLEALAAGRKG</sequence>
<protein>
    <submittedName>
        <fullName evidence="2">CHAT domain-containing protein</fullName>
    </submittedName>
</protein>
<evidence type="ECO:0000313" key="3">
    <source>
        <dbReference type="Proteomes" id="UP001611383"/>
    </source>
</evidence>
<accession>A0ABY9WVU6</accession>
<proteinExistence type="predicted"/>